<dbReference type="InterPro" id="IPR001480">
    <property type="entry name" value="Bulb-type_lectin_dom"/>
</dbReference>
<keyword evidence="3" id="KW-0812">Transmembrane</keyword>
<name>A0A0E0L8B3_ORYPU</name>
<dbReference type="PROSITE" id="PS50011">
    <property type="entry name" value="PROTEIN_KINASE_DOM"/>
    <property type="match status" value="1"/>
</dbReference>
<dbReference type="InterPro" id="IPR000719">
    <property type="entry name" value="Prot_kinase_dom"/>
</dbReference>
<dbReference type="GO" id="GO:0005524">
    <property type="term" value="F:ATP binding"/>
    <property type="evidence" value="ECO:0007669"/>
    <property type="project" value="InterPro"/>
</dbReference>
<dbReference type="PROSITE" id="PS50927">
    <property type="entry name" value="BULB_LECTIN"/>
    <property type="match status" value="1"/>
</dbReference>
<dbReference type="EC" id="2.7.11.1" evidence="2"/>
<evidence type="ECO:0000259" key="11">
    <source>
        <dbReference type="PROSITE" id="PS50927"/>
    </source>
</evidence>
<sequence length="357" mass="39874">MARAPSSPSGKDGSLALVDNNGTVVWNTNTTSTRASRAELQNNGSLVVVDPDHECLWKSFDSPTDTLLPMQLMTRNTKLVSASARGLLYSGLYTFLFDNNNMLSLMYNGPETSSIYWPNPFSLPWDNGGSTYNNRGYGVLDQEGLLVASDQLKIVASDYGQKDVMRRLTLDYDGNLRMYNLNMTDGKWSVSWLAFLRVCEIHGVCGDWSRGCRRKAKTSVKWNNNTDNRANQGFIFYKIPHTDFYGTYPENILLDKDFEPKIADFGLVKLLSRGSNTHTQSKVHGTRGYIAPEWALNLPITGKADVYSYGVVLLELLKGNRVSRWVVDGEEEVEMAVKCTADVLKEKLRSIMAAGVC</sequence>
<keyword evidence="4" id="KW-0732">Signal</keyword>
<evidence type="ECO:0000256" key="8">
    <source>
        <dbReference type="ARBA" id="ARBA00047899"/>
    </source>
</evidence>
<evidence type="ECO:0000256" key="9">
    <source>
        <dbReference type="ARBA" id="ARBA00048679"/>
    </source>
</evidence>
<dbReference type="Pfam" id="PF00069">
    <property type="entry name" value="Pkinase"/>
    <property type="match status" value="1"/>
</dbReference>
<dbReference type="EnsemblPlants" id="OPUNC06G04180.1">
    <property type="protein sequence ID" value="OPUNC06G04180.1"/>
    <property type="gene ID" value="OPUNC06G04180"/>
</dbReference>
<dbReference type="PANTHER" id="PTHR47974:SF31">
    <property type="entry name" value="RECEPTOR-LIKE SERINE_THREONINE-PROTEIN KINASE"/>
    <property type="match status" value="1"/>
</dbReference>
<evidence type="ECO:0000256" key="6">
    <source>
        <dbReference type="ARBA" id="ARBA00023136"/>
    </source>
</evidence>
<comment type="catalytic activity">
    <reaction evidence="8">
        <text>L-threonyl-[protein] + ATP = O-phospho-L-threonyl-[protein] + ADP + H(+)</text>
        <dbReference type="Rhea" id="RHEA:46608"/>
        <dbReference type="Rhea" id="RHEA-COMP:11060"/>
        <dbReference type="Rhea" id="RHEA-COMP:11605"/>
        <dbReference type="ChEBI" id="CHEBI:15378"/>
        <dbReference type="ChEBI" id="CHEBI:30013"/>
        <dbReference type="ChEBI" id="CHEBI:30616"/>
        <dbReference type="ChEBI" id="CHEBI:61977"/>
        <dbReference type="ChEBI" id="CHEBI:456216"/>
        <dbReference type="EC" id="2.7.11.1"/>
    </reaction>
</comment>
<dbReference type="Gene3D" id="1.10.510.10">
    <property type="entry name" value="Transferase(Phosphotransferase) domain 1"/>
    <property type="match status" value="1"/>
</dbReference>
<dbReference type="GO" id="GO:0016020">
    <property type="term" value="C:membrane"/>
    <property type="evidence" value="ECO:0007669"/>
    <property type="project" value="UniProtKB-SubCell"/>
</dbReference>
<keyword evidence="5" id="KW-1133">Transmembrane helix</keyword>
<evidence type="ECO:0000313" key="12">
    <source>
        <dbReference type="EnsemblPlants" id="OPUNC06G04180.1"/>
    </source>
</evidence>
<proteinExistence type="predicted"/>
<dbReference type="InterPro" id="IPR036426">
    <property type="entry name" value="Bulb-type_lectin_dom_sf"/>
</dbReference>
<dbReference type="eggNOG" id="ENOG502QRH4">
    <property type="taxonomic scope" value="Eukaryota"/>
</dbReference>
<evidence type="ECO:0000256" key="4">
    <source>
        <dbReference type="ARBA" id="ARBA00022729"/>
    </source>
</evidence>
<dbReference type="GO" id="GO:0051707">
    <property type="term" value="P:response to other organism"/>
    <property type="evidence" value="ECO:0007669"/>
    <property type="project" value="UniProtKB-ARBA"/>
</dbReference>
<dbReference type="AlphaFoldDB" id="A0A0E0L8B3"/>
<reference evidence="12" key="2">
    <citation type="submission" date="2018-05" db="EMBL/GenBank/DDBJ databases">
        <title>OpunRS2 (Oryza punctata Reference Sequence Version 2).</title>
        <authorList>
            <person name="Zhang J."/>
            <person name="Kudrna D."/>
            <person name="Lee S."/>
            <person name="Talag J."/>
            <person name="Welchert J."/>
            <person name="Wing R.A."/>
        </authorList>
    </citation>
    <scope>NUCLEOTIDE SEQUENCE [LARGE SCALE GENOMIC DNA]</scope>
</reference>
<dbReference type="HOGENOM" id="CLU_777037_0_0_1"/>
<evidence type="ECO:0000256" key="5">
    <source>
        <dbReference type="ARBA" id="ARBA00022989"/>
    </source>
</evidence>
<reference evidence="12" key="1">
    <citation type="submission" date="2015-04" db="UniProtKB">
        <authorList>
            <consortium name="EnsemblPlants"/>
        </authorList>
    </citation>
    <scope>IDENTIFICATION</scope>
</reference>
<protein>
    <recommendedName>
        <fullName evidence="2">non-specific serine/threonine protein kinase</fullName>
        <ecNumber evidence="2">2.7.11.1</ecNumber>
    </recommendedName>
</protein>
<organism evidence="12">
    <name type="scientific">Oryza punctata</name>
    <name type="common">Red rice</name>
    <dbReference type="NCBI Taxonomy" id="4537"/>
    <lineage>
        <taxon>Eukaryota</taxon>
        <taxon>Viridiplantae</taxon>
        <taxon>Streptophyta</taxon>
        <taxon>Embryophyta</taxon>
        <taxon>Tracheophyta</taxon>
        <taxon>Spermatophyta</taxon>
        <taxon>Magnoliopsida</taxon>
        <taxon>Liliopsida</taxon>
        <taxon>Poales</taxon>
        <taxon>Poaceae</taxon>
        <taxon>BOP clade</taxon>
        <taxon>Oryzoideae</taxon>
        <taxon>Oryzeae</taxon>
        <taxon>Oryzinae</taxon>
        <taxon>Oryza</taxon>
    </lineage>
</organism>
<dbReference type="PANTHER" id="PTHR47974">
    <property type="entry name" value="OS07G0415500 PROTEIN"/>
    <property type="match status" value="1"/>
</dbReference>
<feature type="domain" description="Protein kinase" evidence="10">
    <location>
        <begin position="121"/>
        <end position="357"/>
    </location>
</feature>
<evidence type="ECO:0000256" key="1">
    <source>
        <dbReference type="ARBA" id="ARBA00004479"/>
    </source>
</evidence>
<dbReference type="SUPFAM" id="SSF56112">
    <property type="entry name" value="Protein kinase-like (PK-like)"/>
    <property type="match status" value="1"/>
</dbReference>
<evidence type="ECO:0000256" key="7">
    <source>
        <dbReference type="ARBA" id="ARBA00023170"/>
    </source>
</evidence>
<dbReference type="Pfam" id="PF01453">
    <property type="entry name" value="B_lectin"/>
    <property type="match status" value="1"/>
</dbReference>
<evidence type="ECO:0000256" key="3">
    <source>
        <dbReference type="ARBA" id="ARBA00022692"/>
    </source>
</evidence>
<evidence type="ECO:0000256" key="2">
    <source>
        <dbReference type="ARBA" id="ARBA00012513"/>
    </source>
</evidence>
<dbReference type="Proteomes" id="UP000026962">
    <property type="component" value="Chromosome 6"/>
</dbReference>
<comment type="catalytic activity">
    <reaction evidence="9">
        <text>L-seryl-[protein] + ATP = O-phospho-L-seryl-[protein] + ADP + H(+)</text>
        <dbReference type="Rhea" id="RHEA:17989"/>
        <dbReference type="Rhea" id="RHEA-COMP:9863"/>
        <dbReference type="Rhea" id="RHEA-COMP:11604"/>
        <dbReference type="ChEBI" id="CHEBI:15378"/>
        <dbReference type="ChEBI" id="CHEBI:29999"/>
        <dbReference type="ChEBI" id="CHEBI:30616"/>
        <dbReference type="ChEBI" id="CHEBI:83421"/>
        <dbReference type="ChEBI" id="CHEBI:456216"/>
        <dbReference type="EC" id="2.7.11.1"/>
    </reaction>
</comment>
<dbReference type="GO" id="GO:0004674">
    <property type="term" value="F:protein serine/threonine kinase activity"/>
    <property type="evidence" value="ECO:0007669"/>
    <property type="project" value="UniProtKB-EC"/>
</dbReference>
<comment type="subcellular location">
    <subcellularLocation>
        <location evidence="1">Membrane</location>
        <topology evidence="1">Single-pass type I membrane protein</topology>
    </subcellularLocation>
</comment>
<feature type="domain" description="Bulb-type lectin" evidence="11">
    <location>
        <begin position="1"/>
        <end position="61"/>
    </location>
</feature>
<dbReference type="SUPFAM" id="SSF51110">
    <property type="entry name" value="alpha-D-mannose-specific plant lectins"/>
    <property type="match status" value="1"/>
</dbReference>
<keyword evidence="6" id="KW-0472">Membrane</keyword>
<evidence type="ECO:0000313" key="13">
    <source>
        <dbReference type="Proteomes" id="UP000026962"/>
    </source>
</evidence>
<keyword evidence="7" id="KW-0675">Receptor</keyword>
<keyword evidence="13" id="KW-1185">Reference proteome</keyword>
<dbReference type="InterPro" id="IPR011009">
    <property type="entry name" value="Kinase-like_dom_sf"/>
</dbReference>
<dbReference type="STRING" id="4537.A0A0E0L8B3"/>
<dbReference type="Gene3D" id="2.90.10.10">
    <property type="entry name" value="Bulb-type lectin domain"/>
    <property type="match status" value="1"/>
</dbReference>
<accession>A0A0E0L8B3</accession>
<dbReference type="Gramene" id="OPUNC06G04180.1">
    <property type="protein sequence ID" value="OPUNC06G04180.1"/>
    <property type="gene ID" value="OPUNC06G04180"/>
</dbReference>
<evidence type="ECO:0000259" key="10">
    <source>
        <dbReference type="PROSITE" id="PS50011"/>
    </source>
</evidence>